<evidence type="ECO:0000256" key="6">
    <source>
        <dbReference type="PROSITE-ProRule" id="PRU00309"/>
    </source>
</evidence>
<reference evidence="9" key="1">
    <citation type="submission" date="2023-06" db="EMBL/GenBank/DDBJ databases">
        <authorList>
            <person name="Fu X."/>
            <person name="Zhu X."/>
        </authorList>
    </citation>
    <scope>NUCLEOTIDE SEQUENCE</scope>
    <source>
        <strain evidence="9">XCY_ONT2</strain>
        <tissue evidence="9">Whole body</tissue>
    </source>
</reference>
<evidence type="ECO:0000313" key="8">
    <source>
        <dbReference type="EMBL" id="KAK5639484.1"/>
    </source>
</evidence>
<dbReference type="Pfam" id="PF13359">
    <property type="entry name" value="DDE_Tnp_4"/>
    <property type="match status" value="1"/>
</dbReference>
<dbReference type="GO" id="GO:0008270">
    <property type="term" value="F:zinc ion binding"/>
    <property type="evidence" value="ECO:0007669"/>
    <property type="project" value="UniProtKB-KW"/>
</dbReference>
<evidence type="ECO:0000256" key="5">
    <source>
        <dbReference type="ARBA" id="ARBA00023125"/>
    </source>
</evidence>
<sequence length="576" mass="65459">MASRRENPHFAKNARLKYCFVPGCSSSALNNPEKIFINVPKGDSRLKWLSQVRREPDSLSLQSTMYCCEDHFDLQEDLENYMRVKLDASAKIQLKRGVLPRFFNCQPDRKRAHATPIRAVVQKLRRTKILKEIQLEQDAFDNQQHSGAAEEPVCASSSLVDCDSRISDGQDVDGSMLEHLSLYDRPCDSSESTAPLTKDFGVQVSLRPHYRSKYVQCNISNTPEQIDASCSPIQSMLRIQSIPGPTSLSDLTTDTGSTNILDNTLESFDEYLPTDDESEESLKRQKENVKLQTLKLRIARIEARPKNYIGVPEHALVVLREIVSESKTQMENVYLTLEKIKTNQTFIILGDEYGKNCTFANIVFRQTVPLLAHYLKPFIFWPSAETIKRALPLAFRARYHDVQSIIDCFEIQIQKPSNPVHQALTWSEYKKCNTIKYLISATPDGMINYISEGFSGRTTDMTIVENSDFVKKLPPNCAVMADRGFKHIEPILIKNNCKLIRPPSVSANEKLSKSAVLETRRIASLRIHIERIIRRIREYEILTPHAEIPFSMLDIIDEIVVIAAALNNLQSPVIAQ</sequence>
<comment type="cofactor">
    <cofactor evidence="1">
        <name>a divalent metal cation</name>
        <dbReference type="ChEBI" id="CHEBI:60240"/>
    </cofactor>
</comment>
<evidence type="ECO:0000259" key="7">
    <source>
        <dbReference type="PROSITE" id="PS50950"/>
    </source>
</evidence>
<dbReference type="EMBL" id="JAVRBK010000001">
    <property type="protein sequence ID" value="KAK5649948.1"/>
    <property type="molecule type" value="Genomic_DNA"/>
</dbReference>
<dbReference type="PANTHER" id="PTHR23080">
    <property type="entry name" value="THAP DOMAIN PROTEIN"/>
    <property type="match status" value="1"/>
</dbReference>
<feature type="domain" description="THAP-type" evidence="7">
    <location>
        <begin position="15"/>
        <end position="103"/>
    </location>
</feature>
<accession>A0AAN7V8I0</accession>
<dbReference type="PROSITE" id="PS50950">
    <property type="entry name" value="ZF_THAP"/>
    <property type="match status" value="1"/>
</dbReference>
<keyword evidence="3 6" id="KW-0863">Zinc-finger</keyword>
<comment type="caution">
    <text evidence="9">The sequence shown here is derived from an EMBL/GenBank/DDBJ whole genome shotgun (WGS) entry which is preliminary data.</text>
</comment>
<evidence type="ECO:0000256" key="1">
    <source>
        <dbReference type="ARBA" id="ARBA00001968"/>
    </source>
</evidence>
<evidence type="ECO:0000256" key="2">
    <source>
        <dbReference type="ARBA" id="ARBA00022723"/>
    </source>
</evidence>
<dbReference type="SUPFAM" id="SSF57716">
    <property type="entry name" value="Glucocorticoid receptor-like (DNA-binding domain)"/>
    <property type="match status" value="1"/>
</dbReference>
<keyword evidence="11" id="KW-1185">Reference proteome</keyword>
<organism evidence="9 11">
    <name type="scientific">Pyrocoelia pectoralis</name>
    <dbReference type="NCBI Taxonomy" id="417401"/>
    <lineage>
        <taxon>Eukaryota</taxon>
        <taxon>Metazoa</taxon>
        <taxon>Ecdysozoa</taxon>
        <taxon>Arthropoda</taxon>
        <taxon>Hexapoda</taxon>
        <taxon>Insecta</taxon>
        <taxon>Pterygota</taxon>
        <taxon>Neoptera</taxon>
        <taxon>Endopterygota</taxon>
        <taxon>Coleoptera</taxon>
        <taxon>Polyphaga</taxon>
        <taxon>Elateriformia</taxon>
        <taxon>Elateroidea</taxon>
        <taxon>Lampyridae</taxon>
        <taxon>Lampyrinae</taxon>
        <taxon>Pyrocoelia</taxon>
    </lineage>
</organism>
<proteinExistence type="predicted"/>
<dbReference type="SMART" id="SM00980">
    <property type="entry name" value="THAP"/>
    <property type="match status" value="1"/>
</dbReference>
<dbReference type="InterPro" id="IPR027806">
    <property type="entry name" value="HARBI1_dom"/>
</dbReference>
<dbReference type="EMBL" id="JAVRBK010000009">
    <property type="protein sequence ID" value="KAK5639484.1"/>
    <property type="molecule type" value="Genomic_DNA"/>
</dbReference>
<dbReference type="Proteomes" id="UP001329430">
    <property type="component" value="Chromosome 8"/>
</dbReference>
<evidence type="ECO:0000313" key="9">
    <source>
        <dbReference type="EMBL" id="KAK5640411.1"/>
    </source>
</evidence>
<dbReference type="InterPro" id="IPR006612">
    <property type="entry name" value="THAP_Znf"/>
</dbReference>
<dbReference type="GO" id="GO:0003677">
    <property type="term" value="F:DNA binding"/>
    <property type="evidence" value="ECO:0007669"/>
    <property type="project" value="UniProtKB-UniRule"/>
</dbReference>
<dbReference type="EMBL" id="JAVRBK010000008">
    <property type="protein sequence ID" value="KAK5640411.1"/>
    <property type="molecule type" value="Genomic_DNA"/>
</dbReference>
<dbReference type="Proteomes" id="UP001329430">
    <property type="component" value="Chromosome 1"/>
</dbReference>
<dbReference type="Proteomes" id="UP001329430">
    <property type="component" value="Chromosome 9"/>
</dbReference>
<keyword evidence="4" id="KW-0862">Zinc</keyword>
<keyword evidence="5 6" id="KW-0238">DNA-binding</keyword>
<name>A0AAN7V8I0_9COLE</name>
<evidence type="ECO:0000256" key="3">
    <source>
        <dbReference type="ARBA" id="ARBA00022771"/>
    </source>
</evidence>
<keyword evidence="2" id="KW-0479">Metal-binding</keyword>
<evidence type="ECO:0000256" key="4">
    <source>
        <dbReference type="ARBA" id="ARBA00022833"/>
    </source>
</evidence>
<evidence type="ECO:0000313" key="10">
    <source>
        <dbReference type="EMBL" id="KAK5649948.1"/>
    </source>
</evidence>
<gene>
    <name evidence="10" type="ORF">RI129_000977</name>
    <name evidence="9" type="ORF">RI129_011222</name>
    <name evidence="8" type="ORF">RI129_011976</name>
</gene>
<protein>
    <recommendedName>
        <fullName evidence="7">THAP-type domain-containing protein</fullName>
    </recommendedName>
</protein>
<dbReference type="Pfam" id="PF05485">
    <property type="entry name" value="THAP"/>
    <property type="match status" value="1"/>
</dbReference>
<evidence type="ECO:0000313" key="11">
    <source>
        <dbReference type="Proteomes" id="UP001329430"/>
    </source>
</evidence>
<reference evidence="9 11" key="2">
    <citation type="journal article" date="2024" name="Insects">
        <title>An Improved Chromosome-Level Genome Assembly of the Firefly Pyrocoelia pectoralis.</title>
        <authorList>
            <person name="Fu X."/>
            <person name="Meyer-Rochow V.B."/>
            <person name="Ballantyne L."/>
            <person name="Zhu X."/>
        </authorList>
    </citation>
    <scope>NUCLEOTIDE SEQUENCE [LARGE SCALE GENOMIC DNA]</scope>
    <source>
        <strain evidence="9">XCY_ONT2</strain>
    </source>
</reference>
<dbReference type="AlphaFoldDB" id="A0AAN7V8I0"/>